<feature type="region of interest" description="Disordered" evidence="9">
    <location>
        <begin position="746"/>
        <end position="782"/>
    </location>
</feature>
<dbReference type="FunFam" id="3.30.300.20:FF:000006">
    <property type="entry name" value="40S ribosomal protein S3"/>
    <property type="match status" value="1"/>
</dbReference>
<dbReference type="InterPro" id="IPR015946">
    <property type="entry name" value="KH_dom-like_a/b"/>
</dbReference>
<dbReference type="AlphaFoldDB" id="A0A0A0KCL9"/>
<dbReference type="Gene3D" id="1.10.246.220">
    <property type="match status" value="1"/>
</dbReference>
<keyword evidence="4 8" id="KW-0689">Ribosomal protein</keyword>
<evidence type="ECO:0000259" key="10">
    <source>
        <dbReference type="PROSITE" id="PS50090"/>
    </source>
</evidence>
<organism evidence="13 14">
    <name type="scientific">Cucumis sativus</name>
    <name type="common">Cucumber</name>
    <dbReference type="NCBI Taxonomy" id="3659"/>
    <lineage>
        <taxon>Eukaryota</taxon>
        <taxon>Viridiplantae</taxon>
        <taxon>Streptophyta</taxon>
        <taxon>Embryophyta</taxon>
        <taxon>Tracheophyta</taxon>
        <taxon>Spermatophyta</taxon>
        <taxon>Magnoliopsida</taxon>
        <taxon>eudicotyledons</taxon>
        <taxon>Gunneridae</taxon>
        <taxon>Pentapetalae</taxon>
        <taxon>rosids</taxon>
        <taxon>fabids</taxon>
        <taxon>Cucurbitales</taxon>
        <taxon>Cucurbitaceae</taxon>
        <taxon>Benincaseae</taxon>
        <taxon>Cucumis</taxon>
    </lineage>
</organism>
<dbReference type="Proteomes" id="UP000029981">
    <property type="component" value="Chromosome 7"/>
</dbReference>
<dbReference type="PANTHER" id="PTHR47122">
    <property type="entry name" value="MYB-LIKE DNA-BINDING DOMAIN CONTAINING PROTEIN, EXPRESSED"/>
    <property type="match status" value="1"/>
</dbReference>
<dbReference type="Pfam" id="PF00189">
    <property type="entry name" value="Ribosomal_S3_C"/>
    <property type="match status" value="1"/>
</dbReference>
<dbReference type="SUPFAM" id="SSF54814">
    <property type="entry name" value="Prokaryotic type KH domain (KH-domain type II)"/>
    <property type="match status" value="1"/>
</dbReference>
<dbReference type="Gene3D" id="3.30.1140.32">
    <property type="entry name" value="Ribosomal protein S3, C-terminal domain"/>
    <property type="match status" value="1"/>
</dbReference>
<dbReference type="InterPro" id="IPR009019">
    <property type="entry name" value="KH_sf_prok-type"/>
</dbReference>
<evidence type="ECO:0000256" key="7">
    <source>
        <dbReference type="PROSITE-ProRule" id="PRU00118"/>
    </source>
</evidence>
<dbReference type="PROSITE" id="PS00548">
    <property type="entry name" value="RIBOSOMAL_S3"/>
    <property type="match status" value="1"/>
</dbReference>
<dbReference type="GO" id="GO:0005634">
    <property type="term" value="C:nucleus"/>
    <property type="evidence" value="ECO:0007669"/>
    <property type="project" value="UniProtKB-SubCell"/>
</dbReference>
<feature type="domain" description="Myb-like" evidence="10">
    <location>
        <begin position="791"/>
        <end position="838"/>
    </location>
</feature>
<feature type="compositionally biased region" description="Polar residues" evidence="9">
    <location>
        <begin position="760"/>
        <end position="780"/>
    </location>
</feature>
<dbReference type="GO" id="GO:0003723">
    <property type="term" value="F:RNA binding"/>
    <property type="evidence" value="ECO:0007669"/>
    <property type="project" value="UniProtKB-UniRule"/>
</dbReference>
<feature type="domain" description="KH type-2" evidence="11">
    <location>
        <begin position="21"/>
        <end position="92"/>
    </location>
</feature>
<dbReference type="SMART" id="SM00717">
    <property type="entry name" value="SANT"/>
    <property type="match status" value="1"/>
</dbReference>
<dbReference type="NCBIfam" id="NF003219">
    <property type="entry name" value="PRK04191.1"/>
    <property type="match status" value="1"/>
</dbReference>
<keyword evidence="3 7" id="KW-0694">RNA-binding</keyword>
<evidence type="ECO:0000256" key="8">
    <source>
        <dbReference type="RuleBase" id="RU003624"/>
    </source>
</evidence>
<dbReference type="InterPro" id="IPR017930">
    <property type="entry name" value="Myb_dom"/>
</dbReference>
<evidence type="ECO:0000259" key="12">
    <source>
        <dbReference type="PROSITE" id="PS51294"/>
    </source>
</evidence>
<evidence type="ECO:0000256" key="9">
    <source>
        <dbReference type="SAM" id="MobiDB-lite"/>
    </source>
</evidence>
<dbReference type="InterPro" id="IPR004044">
    <property type="entry name" value="KH_dom_type_2"/>
</dbReference>
<evidence type="ECO:0000313" key="13">
    <source>
        <dbReference type="EMBL" id="KGN45496.1"/>
    </source>
</evidence>
<dbReference type="NCBIfam" id="TIGR01008">
    <property type="entry name" value="uS3_euk_arch"/>
    <property type="match status" value="1"/>
</dbReference>
<dbReference type="GO" id="GO:0000976">
    <property type="term" value="F:transcription cis-regulatory region binding"/>
    <property type="evidence" value="ECO:0000318"/>
    <property type="project" value="GO_Central"/>
</dbReference>
<protein>
    <recommendedName>
        <fullName evidence="15">KH type-2 domain-containing protein</fullName>
    </recommendedName>
</protein>
<dbReference type="SUPFAM" id="SSF54821">
    <property type="entry name" value="Ribosomal protein S3 C-terminal domain"/>
    <property type="match status" value="1"/>
</dbReference>
<reference evidence="13 14" key="2">
    <citation type="journal article" date="2009" name="PLoS ONE">
        <title>An integrated genetic and cytogenetic map of the cucumber genome.</title>
        <authorList>
            <person name="Ren Y."/>
            <person name="Zhang Z."/>
            <person name="Liu J."/>
            <person name="Staub J.E."/>
            <person name="Han Y."/>
            <person name="Cheng Z."/>
            <person name="Li X."/>
            <person name="Lu J."/>
            <person name="Miao H."/>
            <person name="Kang H."/>
            <person name="Xie B."/>
            <person name="Gu X."/>
            <person name="Wang X."/>
            <person name="Du Y."/>
            <person name="Jin W."/>
            <person name="Huang S."/>
        </authorList>
    </citation>
    <scope>NUCLEOTIDE SEQUENCE [LARGE SCALE GENOMIC DNA]</scope>
    <source>
        <strain evidence="14">cv. 9930</strain>
    </source>
</reference>
<dbReference type="GO" id="GO:0015935">
    <property type="term" value="C:small ribosomal subunit"/>
    <property type="evidence" value="ECO:0007669"/>
    <property type="project" value="InterPro"/>
</dbReference>
<reference evidence="13 14" key="4">
    <citation type="journal article" date="2011" name="BMC Genomics">
        <title>RNA-Seq improves annotation of protein-coding genes in the cucumber genome.</title>
        <authorList>
            <person name="Li Z."/>
            <person name="Zhang Z."/>
            <person name="Yan P."/>
            <person name="Huang S."/>
            <person name="Fei Z."/>
            <person name="Lin K."/>
        </authorList>
    </citation>
    <scope>NUCLEOTIDE SEQUENCE [LARGE SCALE GENOMIC DNA]</scope>
    <source>
        <strain evidence="14">cv. 9930</strain>
    </source>
</reference>
<accession>A0A0A0KCL9</accession>
<keyword evidence="6 8" id="KW-0687">Ribonucleoprotein</keyword>
<dbReference type="OMA" id="HVEEYFT"/>
<dbReference type="InterPro" id="IPR005703">
    <property type="entry name" value="Ribosomal_uS3_euk/arc"/>
</dbReference>
<dbReference type="EMBL" id="CM002928">
    <property type="protein sequence ID" value="KGN45496.1"/>
    <property type="molecule type" value="Genomic_DNA"/>
</dbReference>
<name>A0A0A0KCL9_CUCSA</name>
<evidence type="ECO:0000256" key="3">
    <source>
        <dbReference type="ARBA" id="ARBA00022884"/>
    </source>
</evidence>
<reference evidence="13 14" key="1">
    <citation type="journal article" date="2009" name="Nat. Genet.">
        <title>The genome of the cucumber, Cucumis sativus L.</title>
        <authorList>
            <person name="Huang S."/>
            <person name="Li R."/>
            <person name="Zhang Z."/>
            <person name="Li L."/>
            <person name="Gu X."/>
            <person name="Fan W."/>
            <person name="Lucas W.J."/>
            <person name="Wang X."/>
            <person name="Xie B."/>
            <person name="Ni P."/>
            <person name="Ren Y."/>
            <person name="Zhu H."/>
            <person name="Li J."/>
            <person name="Lin K."/>
            <person name="Jin W."/>
            <person name="Fei Z."/>
            <person name="Li G."/>
            <person name="Staub J."/>
            <person name="Kilian A."/>
            <person name="van der Vossen E.A."/>
            <person name="Wu Y."/>
            <person name="Guo J."/>
            <person name="He J."/>
            <person name="Jia Z."/>
            <person name="Ren Y."/>
            <person name="Tian G."/>
            <person name="Lu Y."/>
            <person name="Ruan J."/>
            <person name="Qian W."/>
            <person name="Wang M."/>
            <person name="Huang Q."/>
            <person name="Li B."/>
            <person name="Xuan Z."/>
            <person name="Cao J."/>
            <person name="Asan"/>
            <person name="Wu Z."/>
            <person name="Zhang J."/>
            <person name="Cai Q."/>
            <person name="Bai Y."/>
            <person name="Zhao B."/>
            <person name="Han Y."/>
            <person name="Li Y."/>
            <person name="Li X."/>
            <person name="Wang S."/>
            <person name="Shi Q."/>
            <person name="Liu S."/>
            <person name="Cho W.K."/>
            <person name="Kim J.Y."/>
            <person name="Xu Y."/>
            <person name="Heller-Uszynska K."/>
            <person name="Miao H."/>
            <person name="Cheng Z."/>
            <person name="Zhang S."/>
            <person name="Wu J."/>
            <person name="Yang Y."/>
            <person name="Kang H."/>
            <person name="Li M."/>
            <person name="Liang H."/>
            <person name="Ren X."/>
            <person name="Shi Z."/>
            <person name="Wen M."/>
            <person name="Jian M."/>
            <person name="Yang H."/>
            <person name="Zhang G."/>
            <person name="Yang Z."/>
            <person name="Chen R."/>
            <person name="Liu S."/>
            <person name="Li J."/>
            <person name="Ma L."/>
            <person name="Liu H."/>
            <person name="Zhou Y."/>
            <person name="Zhao J."/>
            <person name="Fang X."/>
            <person name="Li G."/>
            <person name="Fang L."/>
            <person name="Li Y."/>
            <person name="Liu D."/>
            <person name="Zheng H."/>
            <person name="Zhang Y."/>
            <person name="Qin N."/>
            <person name="Li Z."/>
            <person name="Yang G."/>
            <person name="Yang S."/>
            <person name="Bolund L."/>
            <person name="Kristiansen K."/>
            <person name="Zheng H."/>
            <person name="Li S."/>
            <person name="Zhang X."/>
            <person name="Yang H."/>
            <person name="Wang J."/>
            <person name="Sun R."/>
            <person name="Zhang B."/>
            <person name="Jiang S."/>
            <person name="Wang J."/>
            <person name="Du Y."/>
            <person name="Li S."/>
        </authorList>
    </citation>
    <scope>NUCLEOTIDE SEQUENCE [LARGE SCALE GENOMIC DNA]</scope>
    <source>
        <strain evidence="14">cv. 9930</strain>
    </source>
</reference>
<evidence type="ECO:0000259" key="11">
    <source>
        <dbReference type="PROSITE" id="PS50823"/>
    </source>
</evidence>
<evidence type="ECO:0000313" key="14">
    <source>
        <dbReference type="Proteomes" id="UP000029981"/>
    </source>
</evidence>
<dbReference type="PANTHER" id="PTHR47122:SF4">
    <property type="entry name" value="TRF-LIKE 3"/>
    <property type="match status" value="1"/>
</dbReference>
<dbReference type="PROSITE" id="PS50090">
    <property type="entry name" value="MYB_LIKE"/>
    <property type="match status" value="1"/>
</dbReference>
<dbReference type="FunFam" id="3.30.1140.32:FF:000004">
    <property type="entry name" value="40S ribosomal protein S3"/>
    <property type="match status" value="1"/>
</dbReference>
<dbReference type="GO" id="GO:0003735">
    <property type="term" value="F:structural constituent of ribosome"/>
    <property type="evidence" value="ECO:0007669"/>
    <property type="project" value="InterPro"/>
</dbReference>
<comment type="subcellular location">
    <subcellularLocation>
        <location evidence="1">Nucleus</location>
    </subcellularLocation>
</comment>
<evidence type="ECO:0000256" key="4">
    <source>
        <dbReference type="ARBA" id="ARBA00022980"/>
    </source>
</evidence>
<evidence type="ECO:0000256" key="6">
    <source>
        <dbReference type="ARBA" id="ARBA00023274"/>
    </source>
</evidence>
<reference evidence="13 14" key="3">
    <citation type="journal article" date="2010" name="BMC Genomics">
        <title>Transcriptome sequencing and comparative analysis of cucumber flowers with different sex types.</title>
        <authorList>
            <person name="Guo S."/>
            <person name="Zheng Y."/>
            <person name="Joung J.G."/>
            <person name="Liu S."/>
            <person name="Zhang Z."/>
            <person name="Crasta O.R."/>
            <person name="Sobral B.W."/>
            <person name="Xu Y."/>
            <person name="Huang S."/>
            <person name="Fei Z."/>
        </authorList>
    </citation>
    <scope>NUCLEOTIDE SEQUENCE [LARGE SCALE GENOMIC DNA]</scope>
    <source>
        <strain evidence="14">cv. 9930</strain>
    </source>
</reference>
<dbReference type="CDD" id="cd11660">
    <property type="entry name" value="SANT_TRF"/>
    <property type="match status" value="1"/>
</dbReference>
<dbReference type="Pfam" id="PF07650">
    <property type="entry name" value="KH_2"/>
    <property type="match status" value="1"/>
</dbReference>
<dbReference type="CDD" id="cd02413">
    <property type="entry name" value="KH-II_40S_S3"/>
    <property type="match status" value="1"/>
</dbReference>
<dbReference type="GO" id="GO:0006412">
    <property type="term" value="P:translation"/>
    <property type="evidence" value="ECO:0007669"/>
    <property type="project" value="InterPro"/>
</dbReference>
<comment type="similarity">
    <text evidence="2 8">Belongs to the universal ribosomal protein uS3 family.</text>
</comment>
<dbReference type="InterPro" id="IPR001351">
    <property type="entry name" value="Ribosomal_uS3_C"/>
</dbReference>
<sequence length="854" mass="95073">MATQMSKKRKFVADGVFFAELNEVLTRELAEDGYSGVEVRVTPMRTEIIIRATRTQNVLGEKGRRIRELTSVVQKRFKFPENSVELYAEKVNNRGLCAIAQAESLRYKLLGGLAVRRACYGVLRFVMESGAKGCEVIVSGKLRAQRAKSMKFKDGYMISSGQPVKEYIDSAVRHVLLRQGVLGIKVKIMLDWDPKGKQGPPTPLPDLVTIHSPKEEEDFIRPVAVIPTTEIERLINAWKIYSGFTCWAVAHVEEPNFEFTHMLGVLSLSVDFPRFHLPSQLGLHLVLCLCILVACGGFSMETEVGIVENERKIVESGATQDGSTLSPNQIADPVVYKLVRVDGDGRFVPATDDEVMEVEDLLEDDKNEKVEDAGQIVGCIPKEGTLFGKPHVEVLNDTPGLLQSDTFEAAADYNARLEYIEEVLQKVKQEERLRLTCGSSNYASAYVNGDRKGSDEHGRLPVIDEKLQSNISLQEITHSISPSLKENHVNENGSLGDCLKHPDKSVESESSDALCTTSNPDFSLLKGDVCLDNLSIRELRECFKATFGRDTTVKDKSWLRRRIVMGLTNSCDIPVSSFIIKEGKFVEEISPNVEGLSTAPTAETLNIECRVSPSTYSLENKDLHHSEDMELDHGSEGQHDERAAVKRVRKPTRRYIEELSEVESREYVQKVVSMNKNTISDSVSANSIARPIKKVYSDGGRTVITRLDSLGGSGFQVPCVSRVRRSRPRKDVVGLVFALPEKDQSPSVTVTDEAEKNLEQKQTTSDNVSDDNTAVVSTTKGGMRRKHHRAWTLVEVIKLVEGVSKCGAGKWSEIKKLSFSSYSYRTSVDLKDKWRNLLKASLVQTPVDEGVRSI</sequence>
<dbReference type="InterPro" id="IPR009057">
    <property type="entry name" value="Homeodomain-like_sf"/>
</dbReference>
<feature type="domain" description="HTH myb-type" evidence="12">
    <location>
        <begin position="783"/>
        <end position="842"/>
    </location>
</feature>
<dbReference type="InterPro" id="IPR036419">
    <property type="entry name" value="Ribosomal_S3_C_sf"/>
</dbReference>
<evidence type="ECO:0000256" key="2">
    <source>
        <dbReference type="ARBA" id="ARBA00010761"/>
    </source>
</evidence>
<dbReference type="SUPFAM" id="SSF46689">
    <property type="entry name" value="Homeodomain-like"/>
    <property type="match status" value="1"/>
</dbReference>
<keyword evidence="5" id="KW-0539">Nucleus</keyword>
<keyword evidence="14" id="KW-1185">Reference proteome</keyword>
<dbReference type="InterPro" id="IPR018280">
    <property type="entry name" value="Ribosomal_uS3_CS"/>
</dbReference>
<dbReference type="STRING" id="3659.A0A0A0KCL9"/>
<dbReference type="PROSITE" id="PS51294">
    <property type="entry name" value="HTH_MYB"/>
    <property type="match status" value="1"/>
</dbReference>
<gene>
    <name evidence="13" type="ORF">Csa_7G450550</name>
</gene>
<evidence type="ECO:0000256" key="5">
    <source>
        <dbReference type="ARBA" id="ARBA00023242"/>
    </source>
</evidence>
<dbReference type="PROSITE" id="PS50823">
    <property type="entry name" value="KH_TYPE_2"/>
    <property type="match status" value="1"/>
</dbReference>
<proteinExistence type="inferred from homology"/>
<dbReference type="Gramene" id="KGN45496">
    <property type="protein sequence ID" value="KGN45496"/>
    <property type="gene ID" value="Csa_7G450550"/>
</dbReference>
<dbReference type="InterPro" id="IPR001005">
    <property type="entry name" value="SANT/Myb"/>
</dbReference>
<evidence type="ECO:0008006" key="15">
    <source>
        <dbReference type="Google" id="ProtNLM"/>
    </source>
</evidence>
<evidence type="ECO:0000256" key="1">
    <source>
        <dbReference type="ARBA" id="ARBA00004123"/>
    </source>
</evidence>
<dbReference type="GO" id="GO:0022626">
    <property type="term" value="C:cytosolic ribosome"/>
    <property type="evidence" value="ECO:0007669"/>
    <property type="project" value="UniProtKB-ARBA"/>
</dbReference>
<dbReference type="Gene3D" id="3.30.300.20">
    <property type="match status" value="1"/>
</dbReference>
<dbReference type="Pfam" id="PF00249">
    <property type="entry name" value="Myb_DNA-binding"/>
    <property type="match status" value="1"/>
</dbReference>
<dbReference type="eggNOG" id="ENOG502QWKN">
    <property type="taxonomic scope" value="Eukaryota"/>
</dbReference>